<dbReference type="Proteomes" id="UP001145050">
    <property type="component" value="Unassembled WGS sequence"/>
</dbReference>
<dbReference type="PIRSF" id="PIRSF000883">
    <property type="entry name" value="Pesterase_MJ0912"/>
    <property type="match status" value="1"/>
</dbReference>
<dbReference type="EMBL" id="JAMQKB010000014">
    <property type="protein sequence ID" value="MDC3425364.1"/>
    <property type="molecule type" value="Genomic_DNA"/>
</dbReference>
<dbReference type="Pfam" id="PF12850">
    <property type="entry name" value="Metallophos_2"/>
    <property type="match status" value="1"/>
</dbReference>
<dbReference type="PANTHER" id="PTHR42850:SF2">
    <property type="entry name" value="BLL5683 PROTEIN"/>
    <property type="match status" value="1"/>
</dbReference>
<reference evidence="3" key="1">
    <citation type="submission" date="2022-06" db="EMBL/GenBank/DDBJ databases">
        <title>Aquibacillus sp. a new bacterium isolated from soil saline samples.</title>
        <authorList>
            <person name="Galisteo C."/>
            <person name="De La Haba R."/>
            <person name="Sanchez-Porro C."/>
            <person name="Ventosa A."/>
        </authorList>
    </citation>
    <scope>NUCLEOTIDE SEQUENCE</scope>
    <source>
        <strain evidence="3">3ASR75-11</strain>
    </source>
</reference>
<dbReference type="PANTHER" id="PTHR42850">
    <property type="entry name" value="METALLOPHOSPHOESTERASE"/>
    <property type="match status" value="1"/>
</dbReference>
<sequence length="242" mass="28001">MYRIAIVSDIHGNIYALNAVLKDIKEKSVDFIYCLGDMIGIGPFSNEVLNTLFELNNIEVITGNHDESVLAILNNEPYPESRVNVIPHHEWIAERLNSEHISKLENLPRIINTTIYEQSLHLIHYPMKQSLYDEHISKDPFDLTGMPTTQNFSVIDGLNDFSLICFGHDHSKHQFVCNNKTFYNSGSLGCFNEPFARYGVIDIDKNGFNIMQQYVPYEFYTYVNKLRKTNMPRKEIILAIYE</sequence>
<dbReference type="InterPro" id="IPR011152">
    <property type="entry name" value="Pesterase_MJ0912"/>
</dbReference>
<evidence type="ECO:0000256" key="1">
    <source>
        <dbReference type="ARBA" id="ARBA00008950"/>
    </source>
</evidence>
<dbReference type="AlphaFoldDB" id="A0A9X4AN10"/>
<evidence type="ECO:0000313" key="3">
    <source>
        <dbReference type="EMBL" id="MDC3425364.1"/>
    </source>
</evidence>
<dbReference type="InterPro" id="IPR029052">
    <property type="entry name" value="Metallo-depent_PP-like"/>
</dbReference>
<accession>A0A9X4AN10</accession>
<dbReference type="InterPro" id="IPR024654">
    <property type="entry name" value="Calcineurin-like_PHP_lpxH"/>
</dbReference>
<comment type="similarity">
    <text evidence="1">Belongs to the metallophosphoesterase superfamily. YfcE family.</text>
</comment>
<comment type="caution">
    <text evidence="3">The sequence shown here is derived from an EMBL/GenBank/DDBJ whole genome shotgun (WGS) entry which is preliminary data.</text>
</comment>
<evidence type="ECO:0000259" key="2">
    <source>
        <dbReference type="Pfam" id="PF12850"/>
    </source>
</evidence>
<dbReference type="SUPFAM" id="SSF56300">
    <property type="entry name" value="Metallo-dependent phosphatases"/>
    <property type="match status" value="1"/>
</dbReference>
<gene>
    <name evidence="3" type="ORF">NC797_12720</name>
</gene>
<dbReference type="GO" id="GO:0005737">
    <property type="term" value="C:cytoplasm"/>
    <property type="evidence" value="ECO:0007669"/>
    <property type="project" value="TreeGrafter"/>
</dbReference>
<dbReference type="RefSeq" id="WP_272437173.1">
    <property type="nucleotide sequence ID" value="NZ_JAMQKB010000014.1"/>
</dbReference>
<keyword evidence="4" id="KW-1185">Reference proteome</keyword>
<name>A0A9X4AN10_9BACI</name>
<dbReference type="CDD" id="cd00838">
    <property type="entry name" value="MPP_superfamily"/>
    <property type="match status" value="1"/>
</dbReference>
<protein>
    <submittedName>
        <fullName evidence="3">Metallophosphatase family protein</fullName>
    </submittedName>
</protein>
<feature type="domain" description="Calcineurin-like phosphoesterase" evidence="2">
    <location>
        <begin position="3"/>
        <end position="205"/>
    </location>
</feature>
<dbReference type="InterPro" id="IPR050126">
    <property type="entry name" value="Ap4A_hydrolase"/>
</dbReference>
<organism evidence="3 4">
    <name type="scientific">Terrihalobacillus insolitus</name>
    <dbReference type="NCBI Taxonomy" id="2950438"/>
    <lineage>
        <taxon>Bacteria</taxon>
        <taxon>Bacillati</taxon>
        <taxon>Bacillota</taxon>
        <taxon>Bacilli</taxon>
        <taxon>Bacillales</taxon>
        <taxon>Bacillaceae</taxon>
        <taxon>Terrihalobacillus</taxon>
    </lineage>
</organism>
<dbReference type="GO" id="GO:0016791">
    <property type="term" value="F:phosphatase activity"/>
    <property type="evidence" value="ECO:0007669"/>
    <property type="project" value="TreeGrafter"/>
</dbReference>
<evidence type="ECO:0000313" key="4">
    <source>
        <dbReference type="Proteomes" id="UP001145050"/>
    </source>
</evidence>
<dbReference type="Gene3D" id="3.60.21.10">
    <property type="match status" value="1"/>
</dbReference>
<proteinExistence type="inferred from homology"/>